<gene>
    <name evidence="1" type="ORF">SLNSH_19825</name>
</gene>
<dbReference type="OrthoDB" id="9792321at2"/>
<protein>
    <recommendedName>
        <fullName evidence="3">Alcohol dehydrogenase-like C-terminal domain-containing protein</fullName>
    </recommendedName>
</protein>
<dbReference type="AlphaFoldDB" id="A0A2T1HNV1"/>
<evidence type="ECO:0008006" key="3">
    <source>
        <dbReference type="Google" id="ProtNLM"/>
    </source>
</evidence>
<dbReference type="EMBL" id="PVZS01000028">
    <property type="protein sequence ID" value="PSC03307.1"/>
    <property type="molecule type" value="Genomic_DNA"/>
</dbReference>
<sequence>MIWTSLQGWLPRGKHIRVYSINLTRVRHPDWFRQDLQALLGMLATRKIRPRVAERISFEQVSDAHRRLEEGHLMGKLVLCPDLPMAA</sequence>
<name>A0A2T1HNV1_9HYPH</name>
<dbReference type="Proteomes" id="UP000239772">
    <property type="component" value="Unassembled WGS sequence"/>
</dbReference>
<dbReference type="Gene3D" id="3.90.180.10">
    <property type="entry name" value="Medium-chain alcohol dehydrogenases, catalytic domain"/>
    <property type="match status" value="1"/>
</dbReference>
<evidence type="ECO:0000313" key="2">
    <source>
        <dbReference type="Proteomes" id="UP000239772"/>
    </source>
</evidence>
<evidence type="ECO:0000313" key="1">
    <source>
        <dbReference type="EMBL" id="PSC03307.1"/>
    </source>
</evidence>
<accession>A0A2T1HNV1</accession>
<dbReference type="RefSeq" id="WP_106339181.1">
    <property type="nucleotide sequence ID" value="NZ_PVZS01000028.1"/>
</dbReference>
<proteinExistence type="predicted"/>
<keyword evidence="2" id="KW-1185">Reference proteome</keyword>
<comment type="caution">
    <text evidence="1">The sequence shown here is derived from an EMBL/GenBank/DDBJ whole genome shotgun (WGS) entry which is preliminary data.</text>
</comment>
<dbReference type="Gene3D" id="3.40.50.720">
    <property type="entry name" value="NAD(P)-binding Rossmann-like Domain"/>
    <property type="match status" value="1"/>
</dbReference>
<organism evidence="1 2">
    <name type="scientific">Alsobacter soli</name>
    <dbReference type="NCBI Taxonomy" id="2109933"/>
    <lineage>
        <taxon>Bacteria</taxon>
        <taxon>Pseudomonadati</taxon>
        <taxon>Pseudomonadota</taxon>
        <taxon>Alphaproteobacteria</taxon>
        <taxon>Hyphomicrobiales</taxon>
        <taxon>Alsobacteraceae</taxon>
        <taxon>Alsobacter</taxon>
    </lineage>
</organism>
<reference evidence="2" key="1">
    <citation type="submission" date="2018-03" db="EMBL/GenBank/DDBJ databases">
        <authorList>
            <person name="Sun L."/>
            <person name="Liu H."/>
            <person name="Chen W."/>
            <person name="Huang K."/>
            <person name="Liu W."/>
            <person name="Gao X."/>
        </authorList>
    </citation>
    <scope>NUCLEOTIDE SEQUENCE [LARGE SCALE GENOMIC DNA]</scope>
    <source>
        <strain evidence="2">SH9</strain>
    </source>
</reference>
<dbReference type="Pfam" id="PF13602">
    <property type="entry name" value="ADH_zinc_N_2"/>
    <property type="match status" value="1"/>
</dbReference>